<comment type="subcellular location">
    <subcellularLocation>
        <location evidence="1">Membrane</location>
        <topology evidence="1">Multi-pass membrane protein</topology>
    </subcellularLocation>
</comment>
<dbReference type="InterPro" id="IPR027359">
    <property type="entry name" value="Volt_channel_dom_sf"/>
</dbReference>
<sequence length="272" mass="31217">MNREKIKQFVEKDSFQKFIITLIIFNSITIGMETSSTIMTSFGNVLLLIDKIILAIFVLEIALKLYAYGFSFFKSGWNVFDFSIVAIALLPASGSLAVLRSLRIFRSLRLIKNLPRLRFIVESLLLSLPSIGWIFVLLTLVFYVFSVIGTKLFGSSYPEWFGTIWASMFSLFQIMTLEGWADIARTISARYPFSNVYFISFILIASYTTLNIFIAIVVNTMSEIQHKISIQETSKIESIIQDENEELRNDIRNLKEQIIKLEEKLSKRISPP</sequence>
<comment type="caution">
    <text evidence="8">The sequence shown here is derived from an EMBL/GenBank/DDBJ whole genome shotgun (WGS) entry which is preliminary data.</text>
</comment>
<dbReference type="PANTHER" id="PTHR47077:SF1">
    <property type="entry name" value="CATION CHANNEL SPERM-ASSOCIATED PROTEIN 4"/>
    <property type="match status" value="1"/>
</dbReference>
<keyword evidence="3 6" id="KW-1133">Transmembrane helix</keyword>
<evidence type="ECO:0000256" key="4">
    <source>
        <dbReference type="ARBA" id="ARBA00023136"/>
    </source>
</evidence>
<dbReference type="InterPro" id="IPR003915">
    <property type="entry name" value="PKD_2"/>
</dbReference>
<dbReference type="Gene3D" id="1.10.287.70">
    <property type="match status" value="1"/>
</dbReference>
<dbReference type="Gene3D" id="1.20.120.350">
    <property type="entry name" value="Voltage-gated potassium channels. Chain C"/>
    <property type="match status" value="1"/>
</dbReference>
<feature type="transmembrane region" description="Helical" evidence="6">
    <location>
        <begin position="119"/>
        <end position="144"/>
    </location>
</feature>
<feature type="transmembrane region" description="Helical" evidence="6">
    <location>
        <begin position="164"/>
        <end position="184"/>
    </location>
</feature>
<protein>
    <submittedName>
        <fullName evidence="8">Ion transporter</fullName>
    </submittedName>
</protein>
<keyword evidence="4 6" id="KW-0472">Membrane</keyword>
<accession>A0A832DMS8</accession>
<dbReference type="GO" id="GO:0005245">
    <property type="term" value="F:voltage-gated calcium channel activity"/>
    <property type="evidence" value="ECO:0007669"/>
    <property type="project" value="TreeGrafter"/>
</dbReference>
<dbReference type="GO" id="GO:0005509">
    <property type="term" value="F:calcium ion binding"/>
    <property type="evidence" value="ECO:0007669"/>
    <property type="project" value="InterPro"/>
</dbReference>
<dbReference type="EMBL" id="DSVI01000008">
    <property type="protein sequence ID" value="HGT47736.1"/>
    <property type="molecule type" value="Genomic_DNA"/>
</dbReference>
<evidence type="ECO:0000259" key="7">
    <source>
        <dbReference type="Pfam" id="PF00520"/>
    </source>
</evidence>
<dbReference type="GO" id="GO:0006814">
    <property type="term" value="P:sodium ion transport"/>
    <property type="evidence" value="ECO:0007669"/>
    <property type="project" value="TreeGrafter"/>
</dbReference>
<dbReference type="GO" id="GO:0036128">
    <property type="term" value="C:CatSper complex"/>
    <property type="evidence" value="ECO:0007669"/>
    <property type="project" value="InterPro"/>
</dbReference>
<keyword evidence="5" id="KW-0175">Coiled coil</keyword>
<evidence type="ECO:0000313" key="8">
    <source>
        <dbReference type="EMBL" id="HGT47736.1"/>
    </source>
</evidence>
<feature type="transmembrane region" description="Helical" evidence="6">
    <location>
        <begin position="45"/>
        <end position="67"/>
    </location>
</feature>
<feature type="transmembrane region" description="Helical" evidence="6">
    <location>
        <begin position="79"/>
        <end position="99"/>
    </location>
</feature>
<gene>
    <name evidence="8" type="ORF">ENS56_06855</name>
</gene>
<keyword evidence="2 6" id="KW-0812">Transmembrane</keyword>
<dbReference type="PRINTS" id="PR01433">
    <property type="entry name" value="POLYCYSTIN2"/>
</dbReference>
<organism evidence="8">
    <name type="scientific">Ignavibacterium album</name>
    <dbReference type="NCBI Taxonomy" id="591197"/>
    <lineage>
        <taxon>Bacteria</taxon>
        <taxon>Pseudomonadati</taxon>
        <taxon>Ignavibacteriota</taxon>
        <taxon>Ignavibacteria</taxon>
        <taxon>Ignavibacteriales</taxon>
        <taxon>Ignavibacteriaceae</taxon>
        <taxon>Ignavibacterium</taxon>
    </lineage>
</organism>
<dbReference type="Pfam" id="PF00520">
    <property type="entry name" value="Ion_trans"/>
    <property type="match status" value="1"/>
</dbReference>
<dbReference type="InterPro" id="IPR028744">
    <property type="entry name" value="CatSper4"/>
</dbReference>
<reference evidence="8" key="1">
    <citation type="journal article" date="2020" name="mSystems">
        <title>Genome- and Community-Level Interaction Insights into Carbon Utilization and Element Cycling Functions of Hydrothermarchaeota in Hydrothermal Sediment.</title>
        <authorList>
            <person name="Zhou Z."/>
            <person name="Liu Y."/>
            <person name="Xu W."/>
            <person name="Pan J."/>
            <person name="Luo Z.H."/>
            <person name="Li M."/>
        </authorList>
    </citation>
    <scope>NUCLEOTIDE SEQUENCE [LARGE SCALE GENOMIC DNA]</scope>
    <source>
        <strain evidence="8">SpSt-500</strain>
    </source>
</reference>
<name>A0A832DMS8_9BACT</name>
<evidence type="ECO:0000256" key="2">
    <source>
        <dbReference type="ARBA" id="ARBA00022692"/>
    </source>
</evidence>
<dbReference type="AlphaFoldDB" id="A0A832DMS8"/>
<feature type="coiled-coil region" evidence="5">
    <location>
        <begin position="237"/>
        <end position="264"/>
    </location>
</feature>
<evidence type="ECO:0000256" key="1">
    <source>
        <dbReference type="ARBA" id="ARBA00004141"/>
    </source>
</evidence>
<dbReference type="InterPro" id="IPR005821">
    <property type="entry name" value="Ion_trans_dom"/>
</dbReference>
<evidence type="ECO:0000256" key="6">
    <source>
        <dbReference type="SAM" id="Phobius"/>
    </source>
</evidence>
<proteinExistence type="predicted"/>
<dbReference type="SUPFAM" id="SSF81324">
    <property type="entry name" value="Voltage-gated potassium channels"/>
    <property type="match status" value="1"/>
</dbReference>
<dbReference type="PANTHER" id="PTHR47077">
    <property type="entry name" value="ION_TRANS DOMAIN-CONTAINING PROTEIN"/>
    <property type="match status" value="1"/>
</dbReference>
<evidence type="ECO:0000256" key="3">
    <source>
        <dbReference type="ARBA" id="ARBA00022989"/>
    </source>
</evidence>
<evidence type="ECO:0000256" key="5">
    <source>
        <dbReference type="SAM" id="Coils"/>
    </source>
</evidence>
<feature type="domain" description="Ion transport" evidence="7">
    <location>
        <begin position="15"/>
        <end position="226"/>
    </location>
</feature>
<feature type="transmembrane region" description="Helical" evidence="6">
    <location>
        <begin position="196"/>
        <end position="218"/>
    </location>
</feature>
<dbReference type="GO" id="GO:0005227">
    <property type="term" value="F:calcium-activated cation channel activity"/>
    <property type="evidence" value="ECO:0007669"/>
    <property type="project" value="InterPro"/>
</dbReference>